<dbReference type="GO" id="GO:0030163">
    <property type="term" value="P:protein catabolic process"/>
    <property type="evidence" value="ECO:0007669"/>
    <property type="project" value="UniProtKB-UniRule"/>
</dbReference>
<sequence>MLPYLSTDISFPPVEQALDDPNGLLAAGADLSSERLIQAYSQGIFPWYSPGEPILWWSPDPRTVFFVNHFKIHKSVKKTLRKSQLTVTLNFNFKETVKRCSRPRSAENGTWITKEMIEAYCELHRLGKAHSLEVWQGNQLVGGIYGVVTGGVFCGESMFSEISNGSKIALSCLARYLKQLDFKLIDCQIENPHLMKLGASNISRKLYLSLLHSSSQQTWDSQQWQPQRLHWPSLLDITGKDDLPLEVEPVIVEPATPPLALQPANGRVESCEVNIKPADTQLSDNLHRPGRHGIEV</sequence>
<dbReference type="Gene3D" id="3.40.630.70">
    <property type="entry name" value="Leucyl/phenylalanyl-tRNA-protein transferase, C-terminal domain"/>
    <property type="match status" value="1"/>
</dbReference>
<comment type="catalytic activity">
    <reaction evidence="6 15">
        <text>N-terminal L-arginyl-[protein] + L-leucyl-tRNA(Leu) = N-terminal L-leucyl-L-arginyl-[protein] + tRNA(Leu) + H(+)</text>
        <dbReference type="Rhea" id="RHEA:50416"/>
        <dbReference type="Rhea" id="RHEA-COMP:9613"/>
        <dbReference type="Rhea" id="RHEA-COMP:9622"/>
        <dbReference type="Rhea" id="RHEA-COMP:12672"/>
        <dbReference type="Rhea" id="RHEA-COMP:12673"/>
        <dbReference type="ChEBI" id="CHEBI:15378"/>
        <dbReference type="ChEBI" id="CHEBI:64719"/>
        <dbReference type="ChEBI" id="CHEBI:78442"/>
        <dbReference type="ChEBI" id="CHEBI:78494"/>
        <dbReference type="ChEBI" id="CHEBI:133044"/>
        <dbReference type="EC" id="2.3.2.6"/>
    </reaction>
</comment>
<evidence type="ECO:0000256" key="11">
    <source>
        <dbReference type="ARBA" id="ARBA00074372"/>
    </source>
</evidence>
<evidence type="ECO:0000256" key="3">
    <source>
        <dbReference type="ARBA" id="ARBA00022679"/>
    </source>
</evidence>
<accession>A0A545UDX0</accession>
<evidence type="ECO:0000256" key="6">
    <source>
        <dbReference type="ARBA" id="ARBA00050652"/>
    </source>
</evidence>
<organism evidence="16 17">
    <name type="scientific">Aliikangiella coralliicola</name>
    <dbReference type="NCBI Taxonomy" id="2592383"/>
    <lineage>
        <taxon>Bacteria</taxon>
        <taxon>Pseudomonadati</taxon>
        <taxon>Pseudomonadota</taxon>
        <taxon>Gammaproteobacteria</taxon>
        <taxon>Oceanospirillales</taxon>
        <taxon>Pleioneaceae</taxon>
        <taxon>Aliikangiella</taxon>
    </lineage>
</organism>
<dbReference type="GO" id="GO:0008914">
    <property type="term" value="F:leucyl-tRNA--protein transferase activity"/>
    <property type="evidence" value="ECO:0007669"/>
    <property type="project" value="UniProtKB-UniRule"/>
</dbReference>
<protein>
    <recommendedName>
        <fullName evidence="11 15">Leucyl/phenylalanyl-tRNA--protein transferase</fullName>
        <ecNumber evidence="10 15">2.3.2.6</ecNumber>
    </recommendedName>
    <alternativeName>
        <fullName evidence="12 15">L/F-transferase</fullName>
    </alternativeName>
    <alternativeName>
        <fullName evidence="13 15">Leucyltransferase</fullName>
    </alternativeName>
    <alternativeName>
        <fullName evidence="14 15">Phenyalanyltransferase</fullName>
    </alternativeName>
</protein>
<evidence type="ECO:0000256" key="14">
    <source>
        <dbReference type="ARBA" id="ARBA00083640"/>
    </source>
</evidence>
<keyword evidence="4 15" id="KW-0012">Acyltransferase</keyword>
<comment type="catalytic activity">
    <reaction evidence="7 15">
        <text>N-terminal L-lysyl-[protein] + L-leucyl-tRNA(Leu) = N-terminal L-leucyl-L-lysyl-[protein] + tRNA(Leu) + H(+)</text>
        <dbReference type="Rhea" id="RHEA:12340"/>
        <dbReference type="Rhea" id="RHEA-COMP:9613"/>
        <dbReference type="Rhea" id="RHEA-COMP:9622"/>
        <dbReference type="Rhea" id="RHEA-COMP:12670"/>
        <dbReference type="Rhea" id="RHEA-COMP:12671"/>
        <dbReference type="ChEBI" id="CHEBI:15378"/>
        <dbReference type="ChEBI" id="CHEBI:65249"/>
        <dbReference type="ChEBI" id="CHEBI:78442"/>
        <dbReference type="ChEBI" id="CHEBI:78494"/>
        <dbReference type="ChEBI" id="CHEBI:133043"/>
        <dbReference type="EC" id="2.3.2.6"/>
    </reaction>
</comment>
<dbReference type="InterPro" id="IPR042221">
    <property type="entry name" value="Leu/Phe-tRNA_Trfase_N"/>
</dbReference>
<dbReference type="Proteomes" id="UP000315439">
    <property type="component" value="Unassembled WGS sequence"/>
</dbReference>
<evidence type="ECO:0000256" key="13">
    <source>
        <dbReference type="ARBA" id="ARBA00077165"/>
    </source>
</evidence>
<keyword evidence="17" id="KW-1185">Reference proteome</keyword>
<name>A0A545UDX0_9GAMM</name>
<dbReference type="Pfam" id="PF03588">
    <property type="entry name" value="Leu_Phe_trans"/>
    <property type="match status" value="1"/>
</dbReference>
<comment type="catalytic activity">
    <reaction evidence="5 15">
        <text>L-phenylalanyl-tRNA(Phe) + an N-terminal L-alpha-aminoacyl-[protein] = an N-terminal L-phenylalanyl-L-alpha-aminoacyl-[protein] + tRNA(Phe)</text>
        <dbReference type="Rhea" id="RHEA:43632"/>
        <dbReference type="Rhea" id="RHEA-COMP:9668"/>
        <dbReference type="Rhea" id="RHEA-COMP:9699"/>
        <dbReference type="Rhea" id="RHEA-COMP:10636"/>
        <dbReference type="Rhea" id="RHEA-COMP:10637"/>
        <dbReference type="ChEBI" id="CHEBI:78442"/>
        <dbReference type="ChEBI" id="CHEBI:78531"/>
        <dbReference type="ChEBI" id="CHEBI:78597"/>
        <dbReference type="ChEBI" id="CHEBI:83561"/>
        <dbReference type="EC" id="2.3.2.6"/>
    </reaction>
</comment>
<dbReference type="InterPro" id="IPR042203">
    <property type="entry name" value="Leu/Phe-tRNA_Trfase_C"/>
</dbReference>
<comment type="caution">
    <text evidence="16">The sequence shown here is derived from an EMBL/GenBank/DDBJ whole genome shotgun (WGS) entry which is preliminary data.</text>
</comment>
<comment type="subcellular location">
    <subcellularLocation>
        <location evidence="1 15">Cytoplasm</location>
    </subcellularLocation>
</comment>
<dbReference type="InterPro" id="IPR004616">
    <property type="entry name" value="Leu/Phe-tRNA_Trfase"/>
</dbReference>
<keyword evidence="3 15" id="KW-0808">Transferase</keyword>
<dbReference type="GO" id="GO:0005737">
    <property type="term" value="C:cytoplasm"/>
    <property type="evidence" value="ECO:0007669"/>
    <property type="project" value="UniProtKB-SubCell"/>
</dbReference>
<dbReference type="EMBL" id="VIKS01000007">
    <property type="protein sequence ID" value="TQV87654.1"/>
    <property type="molecule type" value="Genomic_DNA"/>
</dbReference>
<evidence type="ECO:0000256" key="2">
    <source>
        <dbReference type="ARBA" id="ARBA00022490"/>
    </source>
</evidence>
<dbReference type="InterPro" id="IPR016181">
    <property type="entry name" value="Acyl_CoA_acyltransferase"/>
</dbReference>
<dbReference type="NCBIfam" id="TIGR00667">
    <property type="entry name" value="aat"/>
    <property type="match status" value="1"/>
</dbReference>
<evidence type="ECO:0000313" key="16">
    <source>
        <dbReference type="EMBL" id="TQV87654.1"/>
    </source>
</evidence>
<evidence type="ECO:0000256" key="1">
    <source>
        <dbReference type="ARBA" id="ARBA00004496"/>
    </source>
</evidence>
<dbReference type="HAMAP" id="MF_00688">
    <property type="entry name" value="Leu_Phe_trans"/>
    <property type="match status" value="1"/>
</dbReference>
<dbReference type="FunFam" id="3.40.630.70:FF:000001">
    <property type="entry name" value="Leucyl/phenylalanyl-tRNA--protein transferase"/>
    <property type="match status" value="1"/>
</dbReference>
<evidence type="ECO:0000256" key="9">
    <source>
        <dbReference type="ARBA" id="ARBA00061535"/>
    </source>
</evidence>
<evidence type="ECO:0000256" key="8">
    <source>
        <dbReference type="ARBA" id="ARBA00054043"/>
    </source>
</evidence>
<gene>
    <name evidence="15" type="primary">aat</name>
    <name evidence="16" type="ORF">FLL46_11785</name>
</gene>
<proteinExistence type="inferred from homology"/>
<reference evidence="16 17" key="1">
    <citation type="submission" date="2019-07" db="EMBL/GenBank/DDBJ databases">
        <title>Draft genome for Aliikangiella sp. M105.</title>
        <authorList>
            <person name="Wang G."/>
        </authorList>
    </citation>
    <scope>NUCLEOTIDE SEQUENCE [LARGE SCALE GENOMIC DNA]</scope>
    <source>
        <strain evidence="16 17">M105</strain>
    </source>
</reference>
<evidence type="ECO:0000256" key="5">
    <source>
        <dbReference type="ARBA" id="ARBA00050607"/>
    </source>
</evidence>
<dbReference type="EC" id="2.3.2.6" evidence="10 15"/>
<comment type="function">
    <text evidence="8 15">Functions in the N-end rule pathway of protein degradation where it conjugates Leu, Phe and, less efficiently, Met from aminoacyl-tRNAs to the N-termini of proteins containing an N-terminal arginine or lysine.</text>
</comment>
<evidence type="ECO:0000256" key="15">
    <source>
        <dbReference type="HAMAP-Rule" id="MF_00688"/>
    </source>
</evidence>
<dbReference type="OrthoDB" id="9790282at2"/>
<evidence type="ECO:0000256" key="7">
    <source>
        <dbReference type="ARBA" id="ARBA00051538"/>
    </source>
</evidence>
<evidence type="ECO:0000313" key="17">
    <source>
        <dbReference type="Proteomes" id="UP000315439"/>
    </source>
</evidence>
<dbReference type="AlphaFoldDB" id="A0A545UDX0"/>
<evidence type="ECO:0000256" key="4">
    <source>
        <dbReference type="ARBA" id="ARBA00023315"/>
    </source>
</evidence>
<dbReference type="SUPFAM" id="SSF55729">
    <property type="entry name" value="Acyl-CoA N-acyltransferases (Nat)"/>
    <property type="match status" value="1"/>
</dbReference>
<dbReference type="Gene3D" id="3.30.70.3550">
    <property type="entry name" value="Leucyl/phenylalanyl-tRNA-protein transferase, N-terminal domain"/>
    <property type="match status" value="1"/>
</dbReference>
<dbReference type="PANTHER" id="PTHR30098:SF2">
    <property type="entry name" value="LEUCYL_PHENYLALANYL-TRNA--PROTEIN TRANSFERASE"/>
    <property type="match status" value="1"/>
</dbReference>
<evidence type="ECO:0000256" key="10">
    <source>
        <dbReference type="ARBA" id="ARBA00066767"/>
    </source>
</evidence>
<evidence type="ECO:0000256" key="12">
    <source>
        <dbReference type="ARBA" id="ARBA00077136"/>
    </source>
</evidence>
<dbReference type="FunFam" id="3.30.70.3550:FF:000001">
    <property type="entry name" value="Leucyl/phenylalanyl-tRNA--protein transferase"/>
    <property type="match status" value="1"/>
</dbReference>
<dbReference type="PANTHER" id="PTHR30098">
    <property type="entry name" value="LEUCYL/PHENYLALANYL-TRNA--PROTEIN TRANSFERASE"/>
    <property type="match status" value="1"/>
</dbReference>
<keyword evidence="2 15" id="KW-0963">Cytoplasm</keyword>
<comment type="similarity">
    <text evidence="9 15">Belongs to the L/F-transferase family.</text>
</comment>